<evidence type="ECO:0000256" key="5">
    <source>
        <dbReference type="RuleBase" id="RU003557"/>
    </source>
</evidence>
<dbReference type="InterPro" id="IPR020613">
    <property type="entry name" value="Thiolase_CS"/>
</dbReference>
<organism evidence="8 9">
    <name type="scientific">Brachyspira hyodysenteriae ATCC 27164</name>
    <dbReference type="NCBI Taxonomy" id="1266923"/>
    <lineage>
        <taxon>Bacteria</taxon>
        <taxon>Pseudomonadati</taxon>
        <taxon>Spirochaetota</taxon>
        <taxon>Spirochaetia</taxon>
        <taxon>Brachyspirales</taxon>
        <taxon>Brachyspiraceae</taxon>
        <taxon>Brachyspira</taxon>
    </lineage>
</organism>
<evidence type="ECO:0000256" key="1">
    <source>
        <dbReference type="ARBA" id="ARBA00010982"/>
    </source>
</evidence>
<sequence>MREIVIASAVRTPVGKFLGSFSNVSAVELGTIAVKEALKRANIKPEQVDETYFGCVIQSALLSNVARQISVNAGIPVEKPALTINILCGSGLRAVSMGAQMIKAGDADIVVAGGTENMSMAPYTSSAMRMGARMAETKMQDTLLNDALICAFERYHMGVTAENVAEKWGITRQEQDEFACRSQNRAEAAVKSGRFKDEIVPVTIKTKKGEIVVDTDEHPTFGTTMESLARLKPAFKKDGTVTAGNASGINDAASAVVIMSKEKADELGIKPMAKILGYATHGVEPRIMGIGPIEASRKALKMANLAVEDMDLIESNEAFAAQSIAVARELKFDMDKVNVNGGAIAIGHPIGASGARILTTLLYEMKKRGSKKGLATLCIGGGMGTALVVEM</sequence>
<protein>
    <submittedName>
        <fullName evidence="8">Acetyl-CoA acetyltransferase</fullName>
    </submittedName>
</protein>
<dbReference type="InterPro" id="IPR020610">
    <property type="entry name" value="Thiolase_AS"/>
</dbReference>
<dbReference type="InterPro" id="IPR020616">
    <property type="entry name" value="Thiolase_N"/>
</dbReference>
<dbReference type="NCBIfam" id="TIGR01930">
    <property type="entry name" value="AcCoA-C-Actrans"/>
    <property type="match status" value="1"/>
</dbReference>
<dbReference type="KEGG" id="bhd:BHYOB78_07695"/>
<dbReference type="PANTHER" id="PTHR18919:SF107">
    <property type="entry name" value="ACETYL-COA ACETYLTRANSFERASE, CYTOSOLIC"/>
    <property type="match status" value="1"/>
</dbReference>
<reference evidence="9" key="1">
    <citation type="journal article" date="2016" name="Genome Announc.">
        <title>Complete Genome Sequence of Brachyspira hyodysenteriae Type Strain B78 (ATCC 27164).</title>
        <authorList>
            <person name="Mirajkar N.S."/>
            <person name="Johnson T.J."/>
            <person name="Gebhart C.J."/>
        </authorList>
    </citation>
    <scope>NUCLEOTIDE SEQUENCE [LARGE SCALE GENOMIC DNA]</scope>
    <source>
        <strain evidence="9">B78</strain>
    </source>
</reference>
<name>A0A3B6VRY5_BRAHO</name>
<dbReference type="PROSITE" id="PS00098">
    <property type="entry name" value="THIOLASE_1"/>
    <property type="match status" value="1"/>
</dbReference>
<dbReference type="InterPro" id="IPR020617">
    <property type="entry name" value="Thiolase_C"/>
</dbReference>
<evidence type="ECO:0000256" key="4">
    <source>
        <dbReference type="PIRSR" id="PIRSR000429-1"/>
    </source>
</evidence>
<feature type="domain" description="Thiolase N-terminal" evidence="6">
    <location>
        <begin position="4"/>
        <end position="262"/>
    </location>
</feature>
<evidence type="ECO:0000313" key="9">
    <source>
        <dbReference type="Proteomes" id="UP000092328"/>
    </source>
</evidence>
<dbReference type="InterPro" id="IPR016039">
    <property type="entry name" value="Thiolase-like"/>
</dbReference>
<keyword evidence="9" id="KW-1185">Reference proteome</keyword>
<dbReference type="Pfam" id="PF02803">
    <property type="entry name" value="Thiolase_C"/>
    <property type="match status" value="1"/>
</dbReference>
<dbReference type="CDD" id="cd00751">
    <property type="entry name" value="thiolase"/>
    <property type="match status" value="1"/>
</dbReference>
<feature type="active site" description="Proton acceptor" evidence="4">
    <location>
        <position position="378"/>
    </location>
</feature>
<accession>A0A3B6VRY5</accession>
<dbReference type="PROSITE" id="PS00099">
    <property type="entry name" value="THIOLASE_3"/>
    <property type="match status" value="1"/>
</dbReference>
<dbReference type="AlphaFoldDB" id="A0A3B6VRY5"/>
<keyword evidence="3 5" id="KW-0012">Acyltransferase</keyword>
<dbReference type="EMBL" id="CP015910">
    <property type="protein sequence ID" value="ANN63751.1"/>
    <property type="molecule type" value="Genomic_DNA"/>
</dbReference>
<dbReference type="GO" id="GO:0003988">
    <property type="term" value="F:acetyl-CoA C-acyltransferase activity"/>
    <property type="evidence" value="ECO:0007669"/>
    <property type="project" value="UniProtKB-ARBA"/>
</dbReference>
<feature type="active site" description="Acyl-thioester intermediate" evidence="4">
    <location>
        <position position="88"/>
    </location>
</feature>
<dbReference type="InterPro" id="IPR020615">
    <property type="entry name" value="Thiolase_acyl_enz_int_AS"/>
</dbReference>
<gene>
    <name evidence="8" type="ORF">BHYOB78_07695</name>
</gene>
<dbReference type="InterPro" id="IPR002155">
    <property type="entry name" value="Thiolase"/>
</dbReference>
<evidence type="ECO:0000259" key="7">
    <source>
        <dbReference type="Pfam" id="PF02803"/>
    </source>
</evidence>
<comment type="similarity">
    <text evidence="1 5">Belongs to the thiolase-like superfamily. Thiolase family.</text>
</comment>
<keyword evidence="2 5" id="KW-0808">Transferase</keyword>
<reference evidence="9" key="2">
    <citation type="journal article" date="2017" name="Genome Announc.">
        <title>Correction for Mirajkar et al., Complete Genome Sequence of Brachyspira hyodysenteriae Type Strain B78 (ATCC 27164).</title>
        <authorList>
            <person name="Mirajkar N.S."/>
            <person name="Johnson T.J."/>
            <person name="Gebhart C.J."/>
        </authorList>
    </citation>
    <scope>NUCLEOTIDE SEQUENCE [LARGE SCALE GENOMIC DNA]</scope>
    <source>
        <strain evidence="9">B78</strain>
    </source>
</reference>
<dbReference type="SUPFAM" id="SSF53901">
    <property type="entry name" value="Thiolase-like"/>
    <property type="match status" value="2"/>
</dbReference>
<proteinExistence type="inferred from homology"/>
<dbReference type="RefSeq" id="WP_020064706.1">
    <property type="nucleotide sequence ID" value="NZ_CP015910.2"/>
</dbReference>
<dbReference type="PIRSF" id="PIRSF000429">
    <property type="entry name" value="Ac-CoA_Ac_transf"/>
    <property type="match status" value="1"/>
</dbReference>
<dbReference type="PROSITE" id="PS00737">
    <property type="entry name" value="THIOLASE_2"/>
    <property type="match status" value="1"/>
</dbReference>
<dbReference type="OrthoDB" id="9764892at2"/>
<dbReference type="PANTHER" id="PTHR18919">
    <property type="entry name" value="ACETYL-COA C-ACYLTRANSFERASE"/>
    <property type="match status" value="1"/>
</dbReference>
<evidence type="ECO:0000256" key="3">
    <source>
        <dbReference type="ARBA" id="ARBA00023315"/>
    </source>
</evidence>
<dbReference type="FunFam" id="3.40.47.10:FF:000010">
    <property type="entry name" value="Acetyl-CoA acetyltransferase (Thiolase)"/>
    <property type="match status" value="1"/>
</dbReference>
<feature type="domain" description="Thiolase C-terminal" evidence="7">
    <location>
        <begin position="270"/>
        <end position="390"/>
    </location>
</feature>
<evidence type="ECO:0000313" key="8">
    <source>
        <dbReference type="EMBL" id="ANN63751.1"/>
    </source>
</evidence>
<evidence type="ECO:0000259" key="6">
    <source>
        <dbReference type="Pfam" id="PF00108"/>
    </source>
</evidence>
<feature type="active site" description="Proton acceptor" evidence="4">
    <location>
        <position position="348"/>
    </location>
</feature>
<evidence type="ECO:0000256" key="2">
    <source>
        <dbReference type="ARBA" id="ARBA00022679"/>
    </source>
</evidence>
<dbReference type="Proteomes" id="UP000092328">
    <property type="component" value="Chromosome"/>
</dbReference>
<dbReference type="Gene3D" id="3.40.47.10">
    <property type="match status" value="2"/>
</dbReference>
<dbReference type="Pfam" id="PF00108">
    <property type="entry name" value="Thiolase_N"/>
    <property type="match status" value="1"/>
</dbReference>